<organism evidence="2 3">
    <name type="scientific">Lupinus angustifolius</name>
    <name type="common">Narrow-leaved blue lupine</name>
    <dbReference type="NCBI Taxonomy" id="3871"/>
    <lineage>
        <taxon>Eukaryota</taxon>
        <taxon>Viridiplantae</taxon>
        <taxon>Streptophyta</taxon>
        <taxon>Embryophyta</taxon>
        <taxon>Tracheophyta</taxon>
        <taxon>Spermatophyta</taxon>
        <taxon>Magnoliopsida</taxon>
        <taxon>eudicotyledons</taxon>
        <taxon>Gunneridae</taxon>
        <taxon>Pentapetalae</taxon>
        <taxon>rosids</taxon>
        <taxon>fabids</taxon>
        <taxon>Fabales</taxon>
        <taxon>Fabaceae</taxon>
        <taxon>Papilionoideae</taxon>
        <taxon>50 kb inversion clade</taxon>
        <taxon>genistoids sensu lato</taxon>
        <taxon>core genistoids</taxon>
        <taxon>Genisteae</taxon>
        <taxon>Lupinus</taxon>
    </lineage>
</organism>
<feature type="compositionally biased region" description="Gly residues" evidence="1">
    <location>
        <begin position="12"/>
        <end position="21"/>
    </location>
</feature>
<feature type="compositionally biased region" description="Low complexity" evidence="1">
    <location>
        <begin position="1"/>
        <end position="11"/>
    </location>
</feature>
<protein>
    <recommendedName>
        <fullName evidence="4">B box-type domain-containing protein</fullName>
    </recommendedName>
</protein>
<accession>A0A1J7GV74</accession>
<sequence>MNMMSYNSNNSSGGGGGYGHGGGEDMNVKPAWLERLMAETFFGGCGVHQNQRKNEKNIFCLHCCLSICPHCLSSHRPHPLLQGN</sequence>
<dbReference type="STRING" id="3871.A0A1J7GV74"/>
<name>A0A1J7GV74_LUPAN</name>
<reference evidence="2 3" key="1">
    <citation type="journal article" date="2017" name="Plant Biotechnol. J.">
        <title>A comprehensive draft genome sequence for lupin (Lupinus angustifolius), an emerging health food: insights into plant-microbe interactions and legume evolution.</title>
        <authorList>
            <person name="Hane J.K."/>
            <person name="Ming Y."/>
            <person name="Kamphuis L.G."/>
            <person name="Nelson M.N."/>
            <person name="Garg G."/>
            <person name="Atkins C.A."/>
            <person name="Bayer P.E."/>
            <person name="Bravo A."/>
            <person name="Bringans S."/>
            <person name="Cannon S."/>
            <person name="Edwards D."/>
            <person name="Foley R."/>
            <person name="Gao L.L."/>
            <person name="Harrison M.J."/>
            <person name="Huang W."/>
            <person name="Hurgobin B."/>
            <person name="Li S."/>
            <person name="Liu C.W."/>
            <person name="McGrath A."/>
            <person name="Morahan G."/>
            <person name="Murray J."/>
            <person name="Weller J."/>
            <person name="Jian J."/>
            <person name="Singh K.B."/>
        </authorList>
    </citation>
    <scope>NUCLEOTIDE SEQUENCE [LARGE SCALE GENOMIC DNA]</scope>
    <source>
        <strain evidence="3">cv. Tanjil</strain>
        <tissue evidence="2">Whole plant</tissue>
    </source>
</reference>
<dbReference type="AlphaFoldDB" id="A0A1J7GV74"/>
<evidence type="ECO:0000256" key="1">
    <source>
        <dbReference type="SAM" id="MobiDB-lite"/>
    </source>
</evidence>
<proteinExistence type="predicted"/>
<dbReference type="OMA" id="GEDMNVK"/>
<dbReference type="Proteomes" id="UP000188354">
    <property type="component" value="Chromosome LG19"/>
</dbReference>
<feature type="region of interest" description="Disordered" evidence="1">
    <location>
        <begin position="1"/>
        <end position="21"/>
    </location>
</feature>
<dbReference type="EMBL" id="CM007379">
    <property type="protein sequence ID" value="OIV92042.1"/>
    <property type="molecule type" value="Genomic_DNA"/>
</dbReference>
<dbReference type="PANTHER" id="PTHR31065">
    <property type="entry name" value="PLATZ TRANSCRIPTION FACTOR FAMILY PROTEIN"/>
    <property type="match status" value="1"/>
</dbReference>
<keyword evidence="3" id="KW-1185">Reference proteome</keyword>
<dbReference type="Gramene" id="OIV92042">
    <property type="protein sequence ID" value="OIV92042"/>
    <property type="gene ID" value="TanjilG_15033"/>
</dbReference>
<evidence type="ECO:0000313" key="2">
    <source>
        <dbReference type="EMBL" id="OIV92042.1"/>
    </source>
</evidence>
<evidence type="ECO:0000313" key="3">
    <source>
        <dbReference type="Proteomes" id="UP000188354"/>
    </source>
</evidence>
<evidence type="ECO:0008006" key="4">
    <source>
        <dbReference type="Google" id="ProtNLM"/>
    </source>
</evidence>
<gene>
    <name evidence="2" type="ORF">TanjilG_15033</name>
</gene>
<dbReference type="PANTHER" id="PTHR31065:SF92">
    <property type="entry name" value="B BOX-TYPE DOMAIN-CONTAINING PROTEIN"/>
    <property type="match status" value="1"/>
</dbReference>